<dbReference type="InterPro" id="IPR017871">
    <property type="entry name" value="ABC_transporter-like_CS"/>
</dbReference>
<evidence type="ECO:0000256" key="5">
    <source>
        <dbReference type="ARBA" id="ARBA00022840"/>
    </source>
</evidence>
<feature type="domain" description="ABC transporter" evidence="8">
    <location>
        <begin position="94"/>
        <end position="326"/>
    </location>
</feature>
<evidence type="ECO:0000256" key="4">
    <source>
        <dbReference type="ARBA" id="ARBA00022741"/>
    </source>
</evidence>
<evidence type="ECO:0000256" key="1">
    <source>
        <dbReference type="ARBA" id="ARBA00004202"/>
    </source>
</evidence>
<reference evidence="9 10" key="1">
    <citation type="submission" date="2018-03" db="EMBL/GenBank/DDBJ databases">
        <title>Bioinformatic expansion and discovery of thiopeptide antibiotics.</title>
        <authorList>
            <person name="Schwalen C.J."/>
            <person name="Hudson G.A."/>
            <person name="Mitchell D.A."/>
        </authorList>
    </citation>
    <scope>NUCLEOTIDE SEQUENCE [LARGE SCALE GENOMIC DNA]</scope>
    <source>
        <strain evidence="9 10">NRRL 8041</strain>
    </source>
</reference>
<dbReference type="GO" id="GO:0046677">
    <property type="term" value="P:response to antibiotic"/>
    <property type="evidence" value="ECO:0007669"/>
    <property type="project" value="UniProtKB-KW"/>
</dbReference>
<dbReference type="InterPro" id="IPR027417">
    <property type="entry name" value="P-loop_NTPase"/>
</dbReference>
<evidence type="ECO:0000256" key="3">
    <source>
        <dbReference type="ARBA" id="ARBA00022448"/>
    </source>
</evidence>
<name>A0A318NN98_9ACTN</name>
<dbReference type="GO" id="GO:0016887">
    <property type="term" value="F:ATP hydrolysis activity"/>
    <property type="evidence" value="ECO:0007669"/>
    <property type="project" value="InterPro"/>
</dbReference>
<dbReference type="SMART" id="SM00382">
    <property type="entry name" value="AAA"/>
    <property type="match status" value="1"/>
</dbReference>
<accession>A0A318NN98</accession>
<evidence type="ECO:0000259" key="8">
    <source>
        <dbReference type="PROSITE" id="PS50893"/>
    </source>
</evidence>
<proteinExistence type="inferred from homology"/>
<dbReference type="GO" id="GO:0005886">
    <property type="term" value="C:plasma membrane"/>
    <property type="evidence" value="ECO:0007669"/>
    <property type="project" value="UniProtKB-SubCell"/>
</dbReference>
<comment type="similarity">
    <text evidence="2">Belongs to the ABC transporter superfamily.</text>
</comment>
<evidence type="ECO:0000313" key="9">
    <source>
        <dbReference type="EMBL" id="PYC74088.1"/>
    </source>
</evidence>
<organism evidence="9 10">
    <name type="scientific">Micromonospora arborensis</name>
    <dbReference type="NCBI Taxonomy" id="2116518"/>
    <lineage>
        <taxon>Bacteria</taxon>
        <taxon>Bacillati</taxon>
        <taxon>Actinomycetota</taxon>
        <taxon>Actinomycetes</taxon>
        <taxon>Micromonosporales</taxon>
        <taxon>Micromonosporaceae</taxon>
        <taxon>Micromonospora</taxon>
    </lineage>
</organism>
<dbReference type="InterPro" id="IPR003439">
    <property type="entry name" value="ABC_transporter-like_ATP-bd"/>
</dbReference>
<evidence type="ECO:0000256" key="6">
    <source>
        <dbReference type="ARBA" id="ARBA00023251"/>
    </source>
</evidence>
<keyword evidence="10" id="KW-1185">Reference proteome</keyword>
<dbReference type="PANTHER" id="PTHR42711">
    <property type="entry name" value="ABC TRANSPORTER ATP-BINDING PROTEIN"/>
    <property type="match status" value="1"/>
</dbReference>
<dbReference type="PANTHER" id="PTHR42711:SF5">
    <property type="entry name" value="ABC TRANSPORTER ATP-BINDING PROTEIN NATA"/>
    <property type="match status" value="1"/>
</dbReference>
<keyword evidence="3" id="KW-0813">Transport</keyword>
<protein>
    <recommendedName>
        <fullName evidence="8">ABC transporter domain-containing protein</fullName>
    </recommendedName>
</protein>
<feature type="region of interest" description="Disordered" evidence="7">
    <location>
        <begin position="43"/>
        <end position="73"/>
    </location>
</feature>
<dbReference type="EMBL" id="PYBV01000007">
    <property type="protein sequence ID" value="PYC74088.1"/>
    <property type="molecule type" value="Genomic_DNA"/>
</dbReference>
<dbReference type="Pfam" id="PF00005">
    <property type="entry name" value="ABC_tran"/>
    <property type="match status" value="1"/>
</dbReference>
<dbReference type="SUPFAM" id="SSF52540">
    <property type="entry name" value="P-loop containing nucleoside triphosphate hydrolases"/>
    <property type="match status" value="1"/>
</dbReference>
<keyword evidence="4" id="KW-0547">Nucleotide-binding</keyword>
<evidence type="ECO:0000313" key="10">
    <source>
        <dbReference type="Proteomes" id="UP000248333"/>
    </source>
</evidence>
<dbReference type="PROSITE" id="PS50893">
    <property type="entry name" value="ABC_TRANSPORTER_2"/>
    <property type="match status" value="1"/>
</dbReference>
<dbReference type="Gene3D" id="3.40.50.300">
    <property type="entry name" value="P-loop containing nucleotide triphosphate hydrolases"/>
    <property type="match status" value="1"/>
</dbReference>
<dbReference type="GO" id="GO:0005524">
    <property type="term" value="F:ATP binding"/>
    <property type="evidence" value="ECO:0007669"/>
    <property type="project" value="UniProtKB-KW"/>
</dbReference>
<comment type="subcellular location">
    <subcellularLocation>
        <location evidence="1">Cell membrane</location>
        <topology evidence="1">Peripheral membrane protein</topology>
    </subcellularLocation>
</comment>
<evidence type="ECO:0000256" key="7">
    <source>
        <dbReference type="SAM" id="MobiDB-lite"/>
    </source>
</evidence>
<dbReference type="AlphaFoldDB" id="A0A318NN98"/>
<dbReference type="Proteomes" id="UP000248333">
    <property type="component" value="Unassembled WGS sequence"/>
</dbReference>
<dbReference type="InterPro" id="IPR050763">
    <property type="entry name" value="ABC_transporter_ATP-binding"/>
</dbReference>
<gene>
    <name evidence="9" type="ORF">C7C45_05980</name>
</gene>
<dbReference type="PROSITE" id="PS00211">
    <property type="entry name" value="ABC_TRANSPORTER_1"/>
    <property type="match status" value="1"/>
</dbReference>
<keyword evidence="5" id="KW-0067">ATP-binding</keyword>
<comment type="caution">
    <text evidence="9">The sequence shown here is derived from an EMBL/GenBank/DDBJ whole genome shotgun (WGS) entry which is preliminary data.</text>
</comment>
<dbReference type="InterPro" id="IPR003593">
    <property type="entry name" value="AAA+_ATPase"/>
</dbReference>
<sequence>MGLVALAGHPGLTGAANKQNHEGEGAVDGMSAISERPVDIGVADRPSAGRSETPTAADGLGRGQRDGARSPAEAEEVLVLSGLTKVYEPTPRWMRVLARTHIKSDVLALDGIDLTVRAGEICAIVGPNGAGKTTLFRIIVGLTTATSGEGTLLGLDVERDSEQIRQVVGWMPSDDRSLLMRATARENLHMHGRLQGMSPRLMATRIPEVLATVDLESRIDTVVAGLSAGMKARLRLARALLSGPRVLILDEPTGAVDPIAAHGLLDLITDLVQRERLAVLISSHRLEEIEALRSQALLLDKGRVKYFGDLDSLREQWERPQLELVFASTDAADQAAADLTSLGLELTVDGPTVRCWLKVRDGAGDVLAALGAGARQVRHVREIPMPLRDLIARAYRHDQTAEGGPT</sequence>
<keyword evidence="6" id="KW-0046">Antibiotic resistance</keyword>
<evidence type="ECO:0000256" key="2">
    <source>
        <dbReference type="ARBA" id="ARBA00005417"/>
    </source>
</evidence>